<keyword evidence="6" id="KW-1185">Reference proteome</keyword>
<accession>A0A9W8YL02</accession>
<reference evidence="5" key="1">
    <citation type="submission" date="2022-10" db="EMBL/GenBank/DDBJ databases">
        <title>Tapping the CABI collections for fungal endophytes: first genome assemblies for Collariella, Neodidymelliopsis, Ascochyta clinopodiicola, Didymella pomorum, Didymosphaeria variabile, Neocosmospora piperis and Neocucurbitaria cava.</title>
        <authorList>
            <person name="Hill R."/>
        </authorList>
    </citation>
    <scope>NUCLEOTIDE SEQUENCE</scope>
    <source>
        <strain evidence="5">IMI 355082</strain>
    </source>
</reference>
<evidence type="ECO:0000313" key="6">
    <source>
        <dbReference type="Proteomes" id="UP001140453"/>
    </source>
</evidence>
<keyword evidence="1 3" id="KW-0732">Signal</keyword>
<sequence length="274" mass="28509">MRVLQVLTLGAQLAAAISFTDPAENATLTRGATFDLTWSSVDTDPTAFSVYLVNFVNWPPFYTPLDLSLETSAGAASVRIPCDVDDSYGYQFNAINGTNVYVIYAQTPKFSIAGDSCTDPVTTTATAPTCAAATVTVTVRGNSSFTSGAALAATTLPASATSTFEGACPSTIGWSGNYSQPVTLSSTPHAGRAVATSTSASTEISGTALPSYATSHHWNTTMTIPTITSTGTAAPQATGLSGAEKVKTKSCSKKRQARKRHSDGKGQTKPRPRR</sequence>
<feature type="domain" description="Yeast cell wall synthesis Kre9/Knh1-like N-terminal" evidence="4">
    <location>
        <begin position="22"/>
        <end position="112"/>
    </location>
</feature>
<proteinExistence type="predicted"/>
<dbReference type="Proteomes" id="UP001140453">
    <property type="component" value="Unassembled WGS sequence"/>
</dbReference>
<dbReference type="EMBL" id="JAPEVB010000005">
    <property type="protein sequence ID" value="KAJ4387307.1"/>
    <property type="molecule type" value="Genomic_DNA"/>
</dbReference>
<feature type="signal peptide" evidence="3">
    <location>
        <begin position="1"/>
        <end position="16"/>
    </location>
</feature>
<dbReference type="Pfam" id="PF10342">
    <property type="entry name" value="Kre9_KNH"/>
    <property type="match status" value="1"/>
</dbReference>
<dbReference type="PANTHER" id="PTHR35185:SF2">
    <property type="entry name" value="EXTRACELLULAR PROLINE-SERINE RICH PROTEIN (AFU_ORTHOLOGUE AFUA_8G07090)"/>
    <property type="match status" value="1"/>
</dbReference>
<protein>
    <recommendedName>
        <fullName evidence="4">Yeast cell wall synthesis Kre9/Knh1-like N-terminal domain-containing protein</fullName>
    </recommendedName>
</protein>
<dbReference type="InterPro" id="IPR018466">
    <property type="entry name" value="Kre9/Knh1-like_N"/>
</dbReference>
<name>A0A9W8YL02_9PEZI</name>
<evidence type="ECO:0000256" key="3">
    <source>
        <dbReference type="SAM" id="SignalP"/>
    </source>
</evidence>
<evidence type="ECO:0000259" key="4">
    <source>
        <dbReference type="Pfam" id="PF10342"/>
    </source>
</evidence>
<evidence type="ECO:0000256" key="1">
    <source>
        <dbReference type="ARBA" id="ARBA00022729"/>
    </source>
</evidence>
<feature type="chain" id="PRO_5040928834" description="Yeast cell wall synthesis Kre9/Knh1-like N-terminal domain-containing protein" evidence="3">
    <location>
        <begin position="17"/>
        <end position="274"/>
    </location>
</feature>
<dbReference type="AlphaFoldDB" id="A0A9W8YL02"/>
<feature type="region of interest" description="Disordered" evidence="2">
    <location>
        <begin position="229"/>
        <end position="274"/>
    </location>
</feature>
<comment type="caution">
    <text evidence="5">The sequence shown here is derived from an EMBL/GenBank/DDBJ whole genome shotgun (WGS) entry which is preliminary data.</text>
</comment>
<evidence type="ECO:0000256" key="2">
    <source>
        <dbReference type="SAM" id="MobiDB-lite"/>
    </source>
</evidence>
<organism evidence="5 6">
    <name type="scientific">Gnomoniopsis smithogilvyi</name>
    <dbReference type="NCBI Taxonomy" id="1191159"/>
    <lineage>
        <taxon>Eukaryota</taxon>
        <taxon>Fungi</taxon>
        <taxon>Dikarya</taxon>
        <taxon>Ascomycota</taxon>
        <taxon>Pezizomycotina</taxon>
        <taxon>Sordariomycetes</taxon>
        <taxon>Sordariomycetidae</taxon>
        <taxon>Diaporthales</taxon>
        <taxon>Gnomoniaceae</taxon>
        <taxon>Gnomoniopsis</taxon>
    </lineage>
</organism>
<feature type="compositionally biased region" description="Basic residues" evidence="2">
    <location>
        <begin position="248"/>
        <end position="274"/>
    </location>
</feature>
<dbReference type="InterPro" id="IPR052479">
    <property type="entry name" value="GPI-anchor_Adhesion_Reg"/>
</dbReference>
<dbReference type="OrthoDB" id="5420143at2759"/>
<evidence type="ECO:0000313" key="5">
    <source>
        <dbReference type="EMBL" id="KAJ4387307.1"/>
    </source>
</evidence>
<dbReference type="PANTHER" id="PTHR35185">
    <property type="entry name" value="SERINE/THREONINE-RICH PROTEIN ADG2-RELATED"/>
    <property type="match status" value="1"/>
</dbReference>
<gene>
    <name evidence="5" type="ORF">N0V93_007896</name>
</gene>